<feature type="domain" description="Aminotransferase class I/classII large" evidence="1">
    <location>
        <begin position="47"/>
        <end position="450"/>
    </location>
</feature>
<dbReference type="InterPro" id="IPR004839">
    <property type="entry name" value="Aminotransferase_I/II_large"/>
</dbReference>
<dbReference type="FunFam" id="3.40.640.10:FF:000080">
    <property type="entry name" value="Aminotransferase, putative"/>
    <property type="match status" value="1"/>
</dbReference>
<dbReference type="PANTHER" id="PTHR42858">
    <property type="entry name" value="AMINOTRANSFERASE"/>
    <property type="match status" value="1"/>
</dbReference>
<dbReference type="InterPro" id="IPR015422">
    <property type="entry name" value="PyrdxlP-dep_Trfase_small"/>
</dbReference>
<dbReference type="PANTHER" id="PTHR42858:SF1">
    <property type="entry name" value="LD15494P"/>
    <property type="match status" value="1"/>
</dbReference>
<evidence type="ECO:0000259" key="1">
    <source>
        <dbReference type="Pfam" id="PF00155"/>
    </source>
</evidence>
<dbReference type="InterPro" id="IPR015421">
    <property type="entry name" value="PyrdxlP-dep_Trfase_major"/>
</dbReference>
<name>A0AAD9HHB0_9PEZI</name>
<dbReference type="AlphaFoldDB" id="A0AAD9HHB0"/>
<dbReference type="EMBL" id="MU842868">
    <property type="protein sequence ID" value="KAK2029131.1"/>
    <property type="molecule type" value="Genomic_DNA"/>
</dbReference>
<dbReference type="Pfam" id="PF00155">
    <property type="entry name" value="Aminotran_1_2"/>
    <property type="match status" value="1"/>
</dbReference>
<dbReference type="InterPro" id="IPR015424">
    <property type="entry name" value="PyrdxlP-dep_Trfase"/>
</dbReference>
<reference evidence="2" key="1">
    <citation type="submission" date="2021-06" db="EMBL/GenBank/DDBJ databases">
        <title>Comparative genomics, transcriptomics and evolutionary studies reveal genomic signatures of adaptation to plant cell wall in hemibiotrophic fungi.</title>
        <authorList>
            <consortium name="DOE Joint Genome Institute"/>
            <person name="Baroncelli R."/>
            <person name="Diaz J.F."/>
            <person name="Benocci T."/>
            <person name="Peng M."/>
            <person name="Battaglia E."/>
            <person name="Haridas S."/>
            <person name="Andreopoulos W."/>
            <person name="Labutti K."/>
            <person name="Pangilinan J."/>
            <person name="Floch G.L."/>
            <person name="Makela M.R."/>
            <person name="Henrissat B."/>
            <person name="Grigoriev I.V."/>
            <person name="Crouch J.A."/>
            <person name="De Vries R.P."/>
            <person name="Sukno S.A."/>
            <person name="Thon M.R."/>
        </authorList>
    </citation>
    <scope>NUCLEOTIDE SEQUENCE</scope>
    <source>
        <strain evidence="2">MAFF235873</strain>
    </source>
</reference>
<evidence type="ECO:0000313" key="3">
    <source>
        <dbReference type="Proteomes" id="UP001232148"/>
    </source>
</evidence>
<dbReference type="Proteomes" id="UP001232148">
    <property type="component" value="Unassembled WGS sequence"/>
</dbReference>
<comment type="caution">
    <text evidence="2">The sequence shown here is derived from an EMBL/GenBank/DDBJ whole genome shotgun (WGS) entry which is preliminary data.</text>
</comment>
<dbReference type="Gene3D" id="3.40.640.10">
    <property type="entry name" value="Type I PLP-dependent aspartate aminotransferase-like (Major domain)"/>
    <property type="match status" value="1"/>
</dbReference>
<gene>
    <name evidence="2" type="ORF">LX32DRAFT_719283</name>
</gene>
<keyword evidence="2" id="KW-0032">Aminotransferase</keyword>
<organism evidence="2 3">
    <name type="scientific">Colletotrichum zoysiae</name>
    <dbReference type="NCBI Taxonomy" id="1216348"/>
    <lineage>
        <taxon>Eukaryota</taxon>
        <taxon>Fungi</taxon>
        <taxon>Dikarya</taxon>
        <taxon>Ascomycota</taxon>
        <taxon>Pezizomycotina</taxon>
        <taxon>Sordariomycetes</taxon>
        <taxon>Hypocreomycetidae</taxon>
        <taxon>Glomerellales</taxon>
        <taxon>Glomerellaceae</taxon>
        <taxon>Colletotrichum</taxon>
        <taxon>Colletotrichum graminicola species complex</taxon>
    </lineage>
</organism>
<evidence type="ECO:0000313" key="2">
    <source>
        <dbReference type="EMBL" id="KAK2029131.1"/>
    </source>
</evidence>
<dbReference type="SUPFAM" id="SSF53383">
    <property type="entry name" value="PLP-dependent transferases"/>
    <property type="match status" value="1"/>
</dbReference>
<dbReference type="GO" id="GO:0047536">
    <property type="term" value="F:2-aminoadipate transaminase activity"/>
    <property type="evidence" value="ECO:0007669"/>
    <property type="project" value="TreeGrafter"/>
</dbReference>
<accession>A0AAD9HHB0</accession>
<keyword evidence="3" id="KW-1185">Reference proteome</keyword>
<dbReference type="Gene3D" id="3.90.1150.10">
    <property type="entry name" value="Aspartate Aminotransferase, domain 1"/>
    <property type="match status" value="1"/>
</dbReference>
<dbReference type="GO" id="GO:0030170">
    <property type="term" value="F:pyridoxal phosphate binding"/>
    <property type="evidence" value="ECO:0007669"/>
    <property type="project" value="InterPro"/>
</dbReference>
<sequence length="476" mass="51326">MGSSIANDTAVKATSLINLQLGWPSPRLFAASGLLEGATQVLTSDAETAAALVYGPHVGHPPLRESVAEWLSSVYGTTADSERISISNGASGNLANVLMKFTDPLYTRSIFMAEPTYFLACPIFEDNGFQGKLRGVPEDDDEGLDMAFLRRGLEAAEAEALSNAEANGQPDFPTIKTGKNYPKVYKYVIYLVPTFSNPSARTLSLQVRKDIVSLAREYDALVVSDDVYDFLSWPEENSAPADAVGSVPPRLVDIDRQMPGCSHFGNTVSNGSFSKVIGPGVRVGWAESTPAFAKELGEVGSSSSGGAPSHLTSTFVDKMLRSGRLQSHIKDKLVPTYRERYYALMSAVKDVLAPLGVRVEANKPKDAAAAIAGGFFTYLGLPDDLPVARNVAAVALKDKQLRVAFGHMFTVTGDEGSISRAEREDGFSRCIRLCWAWHEVAEIEEGINRLGATIVDIRERIKKGEDLSSPVAIGIR</sequence>
<keyword evidence="2" id="KW-0808">Transferase</keyword>
<dbReference type="CDD" id="cd00609">
    <property type="entry name" value="AAT_like"/>
    <property type="match status" value="1"/>
</dbReference>
<proteinExistence type="predicted"/>
<protein>
    <submittedName>
        <fullName evidence="2">Aminotransferase</fullName>
    </submittedName>
</protein>